<evidence type="ECO:0008006" key="3">
    <source>
        <dbReference type="Google" id="ProtNLM"/>
    </source>
</evidence>
<name>A0ABT2RLP8_9FIRM</name>
<evidence type="ECO:0000313" key="1">
    <source>
        <dbReference type="EMBL" id="MCU6686293.1"/>
    </source>
</evidence>
<dbReference type="Gene3D" id="1.10.1070.20">
    <property type="match status" value="1"/>
</dbReference>
<comment type="caution">
    <text evidence="1">The sequence shown here is derived from an EMBL/GenBank/DDBJ whole genome shotgun (WGS) entry which is preliminary data.</text>
</comment>
<gene>
    <name evidence="1" type="ORF">OCV99_06930</name>
</gene>
<evidence type="ECO:0000313" key="2">
    <source>
        <dbReference type="Proteomes" id="UP001652431"/>
    </source>
</evidence>
<dbReference type="EMBL" id="JAOQJU010000005">
    <property type="protein sequence ID" value="MCU6686293.1"/>
    <property type="molecule type" value="Genomic_DNA"/>
</dbReference>
<reference evidence="1 2" key="1">
    <citation type="journal article" date="2021" name="ISME Commun">
        <title>Automated analysis of genomic sequences facilitates high-throughput and comprehensive description of bacteria.</title>
        <authorList>
            <person name="Hitch T.C.A."/>
        </authorList>
    </citation>
    <scope>NUCLEOTIDE SEQUENCE [LARGE SCALE GENOMIC DNA]</scope>
    <source>
        <strain evidence="1 2">Sanger_03</strain>
    </source>
</reference>
<proteinExistence type="predicted"/>
<dbReference type="Proteomes" id="UP001652431">
    <property type="component" value="Unassembled WGS sequence"/>
</dbReference>
<organism evidence="1 2">
    <name type="scientific">Dorea acetigenes</name>
    <dbReference type="NCBI Taxonomy" id="2981787"/>
    <lineage>
        <taxon>Bacteria</taxon>
        <taxon>Bacillati</taxon>
        <taxon>Bacillota</taxon>
        <taxon>Clostridia</taxon>
        <taxon>Lachnospirales</taxon>
        <taxon>Lachnospiraceae</taxon>
        <taxon>Dorea</taxon>
    </lineage>
</organism>
<accession>A0ABT2RLP8</accession>
<keyword evidence="2" id="KW-1185">Reference proteome</keyword>
<sequence length="194" mass="22970">MDENTEVFDSNIASNNNYGYAFYSTFMPKTTKLLSSIINLMKNKEVFIKVLLFDHIIFNKDRNEGNLLVRFYKNDISLKVIDHTHVFINGAIWDSVCLKRAMKENDLLSTEVLKYNERLYSMFYRNISITKETLEQASIEFKSKINCNVIKEFIEECPQDWRPTQESENALVEYLMYRINHFDVIISTILNYIK</sequence>
<protein>
    <recommendedName>
        <fullName evidence="3">HipA-like C-terminal domain-containing protein</fullName>
    </recommendedName>
</protein>